<dbReference type="AlphaFoldDB" id="A0A7R9A9K8"/>
<evidence type="ECO:0008006" key="6">
    <source>
        <dbReference type="Google" id="ProtNLM"/>
    </source>
</evidence>
<dbReference type="EMBL" id="CAJPEV010002547">
    <property type="protein sequence ID" value="CAG0897283.1"/>
    <property type="molecule type" value="Genomic_DNA"/>
</dbReference>
<dbReference type="OrthoDB" id="414267at2759"/>
<accession>A0A7R9A9K8</accession>
<dbReference type="InterPro" id="IPR034683">
    <property type="entry name" value="IspD/TarI"/>
</dbReference>
<keyword evidence="2" id="KW-0808">Transferase</keyword>
<comment type="similarity">
    <text evidence="1">Belongs to the IspD/TarI cytidylyltransferase family. IspD subfamily.</text>
</comment>
<dbReference type="GO" id="GO:0005829">
    <property type="term" value="C:cytosol"/>
    <property type="evidence" value="ECO:0007669"/>
    <property type="project" value="TreeGrafter"/>
</dbReference>
<evidence type="ECO:0000256" key="3">
    <source>
        <dbReference type="ARBA" id="ARBA00022695"/>
    </source>
</evidence>
<dbReference type="Pfam" id="PF01128">
    <property type="entry name" value="IspD"/>
    <property type="match status" value="2"/>
</dbReference>
<reference evidence="4" key="1">
    <citation type="submission" date="2020-11" db="EMBL/GenBank/DDBJ databases">
        <authorList>
            <person name="Tran Van P."/>
        </authorList>
    </citation>
    <scope>NUCLEOTIDE SEQUENCE</scope>
</reference>
<dbReference type="GO" id="GO:0047349">
    <property type="term" value="F:D-ribitol-5-phosphate cytidylyltransferase activity"/>
    <property type="evidence" value="ECO:0007669"/>
    <property type="project" value="TreeGrafter"/>
</dbReference>
<dbReference type="CDD" id="cd02516">
    <property type="entry name" value="CDP-ME_synthetase"/>
    <property type="match status" value="1"/>
</dbReference>
<evidence type="ECO:0000256" key="1">
    <source>
        <dbReference type="ARBA" id="ARBA00009789"/>
    </source>
</evidence>
<dbReference type="EMBL" id="LR902064">
    <property type="protein sequence ID" value="CAD7249906.1"/>
    <property type="molecule type" value="Genomic_DNA"/>
</dbReference>
<sequence length="284" mass="31486">MSKPSHLYIVIPAAGTAVRFGDDTPKQYALVKGKPVLLHTIASFQQLPHRTTIVVPVDDVHRAIDTIGDAATDISWGSSTCGNHNSIINHQRSTFEKGRTCLSANLLGHEKVHFVQGGQSRHRSIHNGLLALKDLDEPPQPESVVVIHDGARPVVPVKIMDPLIQAAMRHKAAGISRPLVSTVISVNEDGFLEEVLDRDKYLASEMPQAFLYDVITRAYRHCTDADLDRGTECLNLVLKYCGVRAKVIPGPEQLFKVTFQRDLPALEYELDRLDSRHKDGVPRE</sequence>
<dbReference type="SUPFAM" id="SSF53448">
    <property type="entry name" value="Nucleotide-diphospho-sugar transferases"/>
    <property type="match status" value="1"/>
</dbReference>
<keyword evidence="5" id="KW-1185">Reference proteome</keyword>
<dbReference type="PANTHER" id="PTHR43015:SF1">
    <property type="entry name" value="D-RIBITOL-5-PHOSPHATE CYTIDYLYLTRANSFERASE"/>
    <property type="match status" value="1"/>
</dbReference>
<evidence type="ECO:0000313" key="4">
    <source>
        <dbReference type="EMBL" id="CAD7249906.1"/>
    </source>
</evidence>
<dbReference type="Gene3D" id="3.90.550.10">
    <property type="entry name" value="Spore Coat Polysaccharide Biosynthesis Protein SpsA, Chain A"/>
    <property type="match status" value="1"/>
</dbReference>
<protein>
    <recommendedName>
        <fullName evidence="6">2-C-methyl-D-erythritol 4-phosphate cytidylyltransferase</fullName>
    </recommendedName>
</protein>
<organism evidence="4">
    <name type="scientific">Darwinula stevensoni</name>
    <dbReference type="NCBI Taxonomy" id="69355"/>
    <lineage>
        <taxon>Eukaryota</taxon>
        <taxon>Metazoa</taxon>
        <taxon>Ecdysozoa</taxon>
        <taxon>Arthropoda</taxon>
        <taxon>Crustacea</taxon>
        <taxon>Oligostraca</taxon>
        <taxon>Ostracoda</taxon>
        <taxon>Podocopa</taxon>
        <taxon>Podocopida</taxon>
        <taxon>Darwinulocopina</taxon>
        <taxon>Darwinuloidea</taxon>
        <taxon>Darwinulidae</taxon>
        <taxon>Darwinula</taxon>
    </lineage>
</organism>
<gene>
    <name evidence="4" type="ORF">DSTB1V02_LOCUS9692</name>
</gene>
<proteinExistence type="inferred from homology"/>
<dbReference type="PROSITE" id="PS01295">
    <property type="entry name" value="ISPD"/>
    <property type="match status" value="1"/>
</dbReference>
<dbReference type="Proteomes" id="UP000677054">
    <property type="component" value="Unassembled WGS sequence"/>
</dbReference>
<dbReference type="PANTHER" id="PTHR43015">
    <property type="entry name" value="D-RIBITOL-5-PHOSPHATE CYTIDYLYLTRANSFERASE"/>
    <property type="match status" value="1"/>
</dbReference>
<name>A0A7R9A9K8_9CRUS</name>
<evidence type="ECO:0000256" key="2">
    <source>
        <dbReference type="ARBA" id="ARBA00022679"/>
    </source>
</evidence>
<dbReference type="InterPro" id="IPR029044">
    <property type="entry name" value="Nucleotide-diphossugar_trans"/>
</dbReference>
<dbReference type="GO" id="GO:0035269">
    <property type="term" value="P:protein O-linked glycosylation via mannose"/>
    <property type="evidence" value="ECO:0007669"/>
    <property type="project" value="TreeGrafter"/>
</dbReference>
<dbReference type="GO" id="GO:0008299">
    <property type="term" value="P:isoprenoid biosynthetic process"/>
    <property type="evidence" value="ECO:0007669"/>
    <property type="project" value="InterPro"/>
</dbReference>
<evidence type="ECO:0000313" key="5">
    <source>
        <dbReference type="Proteomes" id="UP000677054"/>
    </source>
</evidence>
<dbReference type="InterPro" id="IPR018294">
    <property type="entry name" value="ISPD_synthase_CS"/>
</dbReference>
<keyword evidence="3" id="KW-0548">Nucleotidyltransferase</keyword>